<dbReference type="EMBL" id="JABWDY010016659">
    <property type="protein sequence ID" value="KAF5195943.1"/>
    <property type="molecule type" value="Genomic_DNA"/>
</dbReference>
<sequence length="209" mass="23455">MAREGNRNKQKNYGTFTGNSIDHFQNTLSCICHKCILSEGVISQKVSDLNEEIKRGIHVVKERVQSVDDGNQSLSAYDTAWVALVKDVHGSDDAPLFPSSIDWLINNQLPDGSWGDRDYFCAYDRLSCTLACVVALKTWKVNPGGFEKGLSFLRQNVHRLHDEDPEHQISGFEVTFPTLVEMAQKLGLHVVPNSSVLQDLLAKRELKLK</sequence>
<dbReference type="Gene3D" id="1.50.10.160">
    <property type="match status" value="1"/>
</dbReference>
<evidence type="ECO:0000256" key="3">
    <source>
        <dbReference type="ARBA" id="ARBA00022842"/>
    </source>
</evidence>
<dbReference type="GO" id="GO:0009686">
    <property type="term" value="P:gibberellin biosynthetic process"/>
    <property type="evidence" value="ECO:0007669"/>
    <property type="project" value="TreeGrafter"/>
</dbReference>
<dbReference type="Proteomes" id="UP000554482">
    <property type="component" value="Unassembled WGS sequence"/>
</dbReference>
<dbReference type="OrthoDB" id="2343925at2759"/>
<evidence type="ECO:0000313" key="5">
    <source>
        <dbReference type="Proteomes" id="UP000554482"/>
    </source>
</evidence>
<dbReference type="PANTHER" id="PTHR31739:SF4">
    <property type="entry name" value="ENT-COPALYL DIPHOSPHATE SYNTHASE, CHLOROPLASTIC"/>
    <property type="match status" value="1"/>
</dbReference>
<keyword evidence="5" id="KW-1185">Reference proteome</keyword>
<evidence type="ECO:0000256" key="1">
    <source>
        <dbReference type="ARBA" id="ARBA00001946"/>
    </source>
</evidence>
<dbReference type="GO" id="GO:0010333">
    <property type="term" value="F:terpene synthase activity"/>
    <property type="evidence" value="ECO:0007669"/>
    <property type="project" value="InterPro"/>
</dbReference>
<dbReference type="AlphaFoldDB" id="A0A7J6WG56"/>
<dbReference type="GO" id="GO:0009507">
    <property type="term" value="C:chloroplast"/>
    <property type="evidence" value="ECO:0007669"/>
    <property type="project" value="TreeGrafter"/>
</dbReference>
<keyword evidence="3" id="KW-0460">Magnesium</keyword>
<dbReference type="PANTHER" id="PTHR31739">
    <property type="entry name" value="ENT-COPALYL DIPHOSPHATE SYNTHASE, CHLOROPLASTIC"/>
    <property type="match status" value="1"/>
</dbReference>
<dbReference type="InterPro" id="IPR050148">
    <property type="entry name" value="Terpene_synthase-like"/>
</dbReference>
<evidence type="ECO:0000256" key="2">
    <source>
        <dbReference type="ARBA" id="ARBA00022723"/>
    </source>
</evidence>
<dbReference type="InterPro" id="IPR008930">
    <property type="entry name" value="Terpenoid_cyclase/PrenylTrfase"/>
</dbReference>
<proteinExistence type="predicted"/>
<comment type="cofactor">
    <cofactor evidence="1">
        <name>Mg(2+)</name>
        <dbReference type="ChEBI" id="CHEBI:18420"/>
    </cofactor>
</comment>
<evidence type="ECO:0000313" key="4">
    <source>
        <dbReference type="EMBL" id="KAF5195943.1"/>
    </source>
</evidence>
<name>A0A7J6WG56_THATH</name>
<dbReference type="GO" id="GO:0000287">
    <property type="term" value="F:magnesium ion binding"/>
    <property type="evidence" value="ECO:0007669"/>
    <property type="project" value="TreeGrafter"/>
</dbReference>
<reference evidence="4 5" key="1">
    <citation type="submission" date="2020-06" db="EMBL/GenBank/DDBJ databases">
        <title>Transcriptomic and genomic resources for Thalictrum thalictroides and T. hernandezii: Facilitating candidate gene discovery in an emerging model plant lineage.</title>
        <authorList>
            <person name="Arias T."/>
            <person name="Riano-Pachon D.M."/>
            <person name="Di Stilio V.S."/>
        </authorList>
    </citation>
    <scope>NUCLEOTIDE SEQUENCE [LARGE SCALE GENOMIC DNA]</scope>
    <source>
        <strain evidence="5">cv. WT478/WT964</strain>
        <tissue evidence="4">Leaves</tissue>
    </source>
</reference>
<gene>
    <name evidence="4" type="ORF">FRX31_014470</name>
</gene>
<protein>
    <submittedName>
        <fullName evidence="4">Copalyl diphosphate synthase</fullName>
    </submittedName>
</protein>
<feature type="non-terminal residue" evidence="4">
    <location>
        <position position="1"/>
    </location>
</feature>
<comment type="caution">
    <text evidence="4">The sequence shown here is derived from an EMBL/GenBank/DDBJ whole genome shotgun (WGS) entry which is preliminary data.</text>
</comment>
<organism evidence="4 5">
    <name type="scientific">Thalictrum thalictroides</name>
    <name type="common">Rue-anemone</name>
    <name type="synonym">Anemone thalictroides</name>
    <dbReference type="NCBI Taxonomy" id="46969"/>
    <lineage>
        <taxon>Eukaryota</taxon>
        <taxon>Viridiplantae</taxon>
        <taxon>Streptophyta</taxon>
        <taxon>Embryophyta</taxon>
        <taxon>Tracheophyta</taxon>
        <taxon>Spermatophyta</taxon>
        <taxon>Magnoliopsida</taxon>
        <taxon>Ranunculales</taxon>
        <taxon>Ranunculaceae</taxon>
        <taxon>Thalictroideae</taxon>
        <taxon>Thalictrum</taxon>
    </lineage>
</organism>
<dbReference type="SUPFAM" id="SSF48239">
    <property type="entry name" value="Terpenoid cyclases/Protein prenyltransferases"/>
    <property type="match status" value="1"/>
</dbReference>
<accession>A0A7J6WG56</accession>
<keyword evidence="2" id="KW-0479">Metal-binding</keyword>